<proteinExistence type="predicted"/>
<feature type="compositionally biased region" description="Basic and acidic residues" evidence="1">
    <location>
        <begin position="193"/>
        <end position="207"/>
    </location>
</feature>
<reference evidence="2 3" key="2">
    <citation type="journal article" date="2012" name="PLoS Pathog.">
        <title>Diverse lifestyles and strategies of plant pathogenesis encoded in the genomes of eighteen Dothideomycetes fungi.</title>
        <authorList>
            <person name="Ohm R.A."/>
            <person name="Feau N."/>
            <person name="Henrissat B."/>
            <person name="Schoch C.L."/>
            <person name="Horwitz B.A."/>
            <person name="Barry K.W."/>
            <person name="Condon B.J."/>
            <person name="Copeland A.C."/>
            <person name="Dhillon B."/>
            <person name="Glaser F."/>
            <person name="Hesse C.N."/>
            <person name="Kosti I."/>
            <person name="LaButti K."/>
            <person name="Lindquist E.A."/>
            <person name="Lucas S."/>
            <person name="Salamov A.A."/>
            <person name="Bradshaw R.E."/>
            <person name="Ciuffetti L."/>
            <person name="Hamelin R.C."/>
            <person name="Kema G.H.J."/>
            <person name="Lawrence C."/>
            <person name="Scott J.A."/>
            <person name="Spatafora J.W."/>
            <person name="Turgeon B.G."/>
            <person name="de Wit P.J.G.M."/>
            <person name="Zhong S."/>
            <person name="Goodwin S.B."/>
            <person name="Grigoriev I.V."/>
        </authorList>
    </citation>
    <scope>NUCLEOTIDE SEQUENCE [LARGE SCALE GENOMIC DNA]</scope>
    <source>
        <strain evidence="3">NZE10 / CBS 128990</strain>
    </source>
</reference>
<dbReference type="eggNOG" id="ENOG502SXQF">
    <property type="taxonomic scope" value="Eukaryota"/>
</dbReference>
<gene>
    <name evidence="2" type="ORF">DOTSEDRAFT_73985</name>
</gene>
<dbReference type="Proteomes" id="UP000016933">
    <property type="component" value="Unassembled WGS sequence"/>
</dbReference>
<sequence>MSILRRLSIPFPTWQRRPSHTLENELPPQLKDDVFRLHLGSADFARLDEHSLITADICTRNYAEKILKACHSTGIIDPATGYPVTEKINRNMVKEMPVISVTKQRMLVMLLFFWEEELTRWRLLCSEEREVRQRLGEGALSRTYRGELEFALKMVLAKKRVIPSQRDQSGQVFEGGAGEPGEEEEELPTYAEARADARAERRAERVSRVSRDAVENWQDLMRR</sequence>
<dbReference type="STRING" id="675120.N1PGN4"/>
<reference evidence="3" key="1">
    <citation type="journal article" date="2012" name="PLoS Genet.">
        <title>The genomes of the fungal plant pathogens Cladosporium fulvum and Dothistroma septosporum reveal adaptation to different hosts and lifestyles but also signatures of common ancestry.</title>
        <authorList>
            <person name="de Wit P.J.G.M."/>
            <person name="van der Burgt A."/>
            <person name="Oekmen B."/>
            <person name="Stergiopoulos I."/>
            <person name="Abd-Elsalam K.A."/>
            <person name="Aerts A.L."/>
            <person name="Bahkali A.H."/>
            <person name="Beenen H.G."/>
            <person name="Chettri P."/>
            <person name="Cox M.P."/>
            <person name="Datema E."/>
            <person name="de Vries R.P."/>
            <person name="Dhillon B."/>
            <person name="Ganley A.R."/>
            <person name="Griffiths S.A."/>
            <person name="Guo Y."/>
            <person name="Hamelin R.C."/>
            <person name="Henrissat B."/>
            <person name="Kabir M.S."/>
            <person name="Jashni M.K."/>
            <person name="Kema G."/>
            <person name="Klaubauf S."/>
            <person name="Lapidus A."/>
            <person name="Levasseur A."/>
            <person name="Lindquist E."/>
            <person name="Mehrabi R."/>
            <person name="Ohm R.A."/>
            <person name="Owen T.J."/>
            <person name="Salamov A."/>
            <person name="Schwelm A."/>
            <person name="Schijlen E."/>
            <person name="Sun H."/>
            <person name="van den Burg H.A."/>
            <person name="van Ham R.C.H.J."/>
            <person name="Zhang S."/>
            <person name="Goodwin S.B."/>
            <person name="Grigoriev I.V."/>
            <person name="Collemare J."/>
            <person name="Bradshaw R.E."/>
        </authorList>
    </citation>
    <scope>NUCLEOTIDE SEQUENCE [LARGE SCALE GENOMIC DNA]</scope>
    <source>
        <strain evidence="3">NZE10 / CBS 128990</strain>
    </source>
</reference>
<evidence type="ECO:0000256" key="1">
    <source>
        <dbReference type="SAM" id="MobiDB-lite"/>
    </source>
</evidence>
<name>N1PGN4_DOTSN</name>
<evidence type="ECO:0000313" key="2">
    <source>
        <dbReference type="EMBL" id="EME41768.1"/>
    </source>
</evidence>
<protein>
    <submittedName>
        <fullName evidence="2">Uncharacterized protein</fullName>
    </submittedName>
</protein>
<dbReference type="HOGENOM" id="CLU_117714_0_0_1"/>
<accession>N1PGN4</accession>
<keyword evidence="3" id="KW-1185">Reference proteome</keyword>
<evidence type="ECO:0000313" key="3">
    <source>
        <dbReference type="Proteomes" id="UP000016933"/>
    </source>
</evidence>
<dbReference type="EMBL" id="KB446542">
    <property type="protein sequence ID" value="EME41768.1"/>
    <property type="molecule type" value="Genomic_DNA"/>
</dbReference>
<feature type="region of interest" description="Disordered" evidence="1">
    <location>
        <begin position="167"/>
        <end position="207"/>
    </location>
</feature>
<dbReference type="AlphaFoldDB" id="N1PGN4"/>
<organism evidence="2 3">
    <name type="scientific">Dothistroma septosporum (strain NZE10 / CBS 128990)</name>
    <name type="common">Red band needle blight fungus</name>
    <name type="synonym">Mycosphaerella pini</name>
    <dbReference type="NCBI Taxonomy" id="675120"/>
    <lineage>
        <taxon>Eukaryota</taxon>
        <taxon>Fungi</taxon>
        <taxon>Dikarya</taxon>
        <taxon>Ascomycota</taxon>
        <taxon>Pezizomycotina</taxon>
        <taxon>Dothideomycetes</taxon>
        <taxon>Dothideomycetidae</taxon>
        <taxon>Mycosphaerellales</taxon>
        <taxon>Mycosphaerellaceae</taxon>
        <taxon>Dothistroma</taxon>
    </lineage>
</organism>